<comment type="similarity">
    <text evidence="2">Belongs to the MsrB Met sulfoxide reductase family.</text>
</comment>
<dbReference type="RefSeq" id="WP_332867687.1">
    <property type="nucleotide sequence ID" value="NZ_JBAFSM010000081.1"/>
</dbReference>
<keyword evidence="10" id="KW-1185">Reference proteome</keyword>
<dbReference type="GO" id="GO:0005737">
    <property type="term" value="C:cytoplasm"/>
    <property type="evidence" value="ECO:0007669"/>
    <property type="project" value="TreeGrafter"/>
</dbReference>
<comment type="caution">
    <text evidence="9">The sequence shown here is derived from an EMBL/GenBank/DDBJ whole genome shotgun (WGS) entry which is preliminary data.</text>
</comment>
<dbReference type="GO" id="GO:0030091">
    <property type="term" value="P:protein repair"/>
    <property type="evidence" value="ECO:0007669"/>
    <property type="project" value="InterPro"/>
</dbReference>
<gene>
    <name evidence="9" type="primary">msrB</name>
    <name evidence="9" type="ORF">V0288_24025</name>
</gene>
<feature type="domain" description="MsrB" evidence="8">
    <location>
        <begin position="44"/>
        <end position="165"/>
    </location>
</feature>
<dbReference type="FunFam" id="2.170.150.20:FF:000001">
    <property type="entry name" value="Peptide methionine sulfoxide reductase MsrB"/>
    <property type="match status" value="1"/>
</dbReference>
<dbReference type="InterPro" id="IPR028427">
    <property type="entry name" value="Met_Sox_Rdtase_MsrB"/>
</dbReference>
<dbReference type="InterPro" id="IPR002579">
    <property type="entry name" value="Met_Sox_Rdtase_MsrB_dom"/>
</dbReference>
<comment type="catalytic activity">
    <reaction evidence="7">
        <text>L-methionyl-[protein] + [thioredoxin]-disulfide + H2O = L-methionyl-(R)-S-oxide-[protein] + [thioredoxin]-dithiol</text>
        <dbReference type="Rhea" id="RHEA:24164"/>
        <dbReference type="Rhea" id="RHEA-COMP:10698"/>
        <dbReference type="Rhea" id="RHEA-COMP:10700"/>
        <dbReference type="Rhea" id="RHEA-COMP:12313"/>
        <dbReference type="Rhea" id="RHEA-COMP:12314"/>
        <dbReference type="ChEBI" id="CHEBI:15377"/>
        <dbReference type="ChEBI" id="CHEBI:16044"/>
        <dbReference type="ChEBI" id="CHEBI:29950"/>
        <dbReference type="ChEBI" id="CHEBI:45764"/>
        <dbReference type="ChEBI" id="CHEBI:50058"/>
        <dbReference type="EC" id="1.8.4.12"/>
    </reaction>
</comment>
<evidence type="ECO:0000256" key="6">
    <source>
        <dbReference type="ARBA" id="ARBA00023002"/>
    </source>
</evidence>
<dbReference type="NCBIfam" id="TIGR00357">
    <property type="entry name" value="peptide-methionine (R)-S-oxide reductase MsrB"/>
    <property type="match status" value="1"/>
</dbReference>
<evidence type="ECO:0000256" key="3">
    <source>
        <dbReference type="ARBA" id="ARBA00012499"/>
    </source>
</evidence>
<dbReference type="Proteomes" id="UP001328733">
    <property type="component" value="Unassembled WGS sequence"/>
</dbReference>
<dbReference type="EC" id="1.8.4.12" evidence="3"/>
<dbReference type="GO" id="GO:0046872">
    <property type="term" value="F:metal ion binding"/>
    <property type="evidence" value="ECO:0007669"/>
    <property type="project" value="UniProtKB-KW"/>
</dbReference>
<keyword evidence="4" id="KW-0479">Metal-binding</keyword>
<organism evidence="9 10">
    <name type="scientific">Pannus brasiliensis CCIBt3594</name>
    <dbReference type="NCBI Taxonomy" id="1427578"/>
    <lineage>
        <taxon>Bacteria</taxon>
        <taxon>Bacillati</taxon>
        <taxon>Cyanobacteriota</taxon>
        <taxon>Cyanophyceae</taxon>
        <taxon>Oscillatoriophycideae</taxon>
        <taxon>Chroococcales</taxon>
        <taxon>Microcystaceae</taxon>
        <taxon>Pannus</taxon>
    </lineage>
</organism>
<name>A0AAW9QZE0_9CHRO</name>
<keyword evidence="6 9" id="KW-0560">Oxidoreductase</keyword>
<reference evidence="9 10" key="1">
    <citation type="submission" date="2024-01" db="EMBL/GenBank/DDBJ databases">
        <title>Genomic insights into the taxonomy and metabolism of the cyanobacterium Pannus brasiliensis CCIBt3594.</title>
        <authorList>
            <person name="Machado M."/>
            <person name="Botero N.B."/>
            <person name="Andreote A.P.D."/>
            <person name="Feitosa A.M.T."/>
            <person name="Popin R."/>
            <person name="Sivonen K."/>
            <person name="Fiore M.F."/>
        </authorList>
    </citation>
    <scope>NUCLEOTIDE SEQUENCE [LARGE SCALE GENOMIC DNA]</scope>
    <source>
        <strain evidence="9 10">CCIBt3594</strain>
    </source>
</reference>
<proteinExistence type="inferred from homology"/>
<protein>
    <recommendedName>
        <fullName evidence="3">peptide-methionine (R)-S-oxide reductase</fullName>
        <ecNumber evidence="3">1.8.4.12</ecNumber>
    </recommendedName>
</protein>
<comment type="cofactor">
    <cofactor evidence="1">
        <name>Zn(2+)</name>
        <dbReference type="ChEBI" id="CHEBI:29105"/>
    </cofactor>
</comment>
<evidence type="ECO:0000256" key="7">
    <source>
        <dbReference type="ARBA" id="ARBA00048488"/>
    </source>
</evidence>
<keyword evidence="5" id="KW-0862">Zinc</keyword>
<evidence type="ECO:0000259" key="8">
    <source>
        <dbReference type="PROSITE" id="PS51790"/>
    </source>
</evidence>
<dbReference type="AlphaFoldDB" id="A0AAW9QZE0"/>
<dbReference type="PANTHER" id="PTHR10173:SF57">
    <property type="entry name" value="PEPTIDE-METHIONINE (R)-S-OXIDE REDUCTASE"/>
    <property type="match status" value="1"/>
</dbReference>
<evidence type="ECO:0000256" key="1">
    <source>
        <dbReference type="ARBA" id="ARBA00001947"/>
    </source>
</evidence>
<evidence type="ECO:0000313" key="10">
    <source>
        <dbReference type="Proteomes" id="UP001328733"/>
    </source>
</evidence>
<dbReference type="InterPro" id="IPR011057">
    <property type="entry name" value="Mss4-like_sf"/>
</dbReference>
<dbReference type="GO" id="GO:0033743">
    <property type="term" value="F:peptide-methionine (R)-S-oxide reductase activity"/>
    <property type="evidence" value="ECO:0007669"/>
    <property type="project" value="UniProtKB-EC"/>
</dbReference>
<evidence type="ECO:0000256" key="2">
    <source>
        <dbReference type="ARBA" id="ARBA00007174"/>
    </source>
</evidence>
<dbReference type="GO" id="GO:0006979">
    <property type="term" value="P:response to oxidative stress"/>
    <property type="evidence" value="ECO:0007669"/>
    <property type="project" value="InterPro"/>
</dbReference>
<accession>A0AAW9QZE0</accession>
<dbReference type="PROSITE" id="PS51790">
    <property type="entry name" value="MSRB"/>
    <property type="match status" value="1"/>
</dbReference>
<dbReference type="Gene3D" id="2.170.150.20">
    <property type="entry name" value="Peptide methionine sulfoxide reductase"/>
    <property type="match status" value="1"/>
</dbReference>
<dbReference type="SUPFAM" id="SSF51316">
    <property type="entry name" value="Mss4-like"/>
    <property type="match status" value="1"/>
</dbReference>
<evidence type="ECO:0000313" key="9">
    <source>
        <dbReference type="EMBL" id="MEG3440217.1"/>
    </source>
</evidence>
<evidence type="ECO:0000256" key="4">
    <source>
        <dbReference type="ARBA" id="ARBA00022723"/>
    </source>
</evidence>
<dbReference type="Pfam" id="PF01641">
    <property type="entry name" value="SelR"/>
    <property type="match status" value="1"/>
</dbReference>
<evidence type="ECO:0000256" key="5">
    <source>
        <dbReference type="ARBA" id="ARBA00022833"/>
    </source>
</evidence>
<sequence>MNKRSFLRASAAASVTIGLSNYFSRRNTEDMATANSDFEITKTDREWQTLLTPEQFRVLRQHGTERAGTSPLDKQYGKGTYVCAGCELPLFFSETKYNSGTGWPSFYAPIEGAIGTSIDRSLFMTRVEVHCSRCGGHLGHVFKDGPKPTGQRYCMNGAALKFIPE</sequence>
<dbReference type="EMBL" id="JBAFSM010000081">
    <property type="protein sequence ID" value="MEG3440217.1"/>
    <property type="molecule type" value="Genomic_DNA"/>
</dbReference>
<dbReference type="PANTHER" id="PTHR10173">
    <property type="entry name" value="METHIONINE SULFOXIDE REDUCTASE"/>
    <property type="match status" value="1"/>
</dbReference>